<feature type="transmembrane region" description="Helical" evidence="6">
    <location>
        <begin position="277"/>
        <end position="297"/>
    </location>
</feature>
<dbReference type="PROSITE" id="PS50850">
    <property type="entry name" value="MFS"/>
    <property type="match status" value="1"/>
</dbReference>
<dbReference type="Proteomes" id="UP000613840">
    <property type="component" value="Unassembled WGS sequence"/>
</dbReference>
<evidence type="ECO:0000256" key="4">
    <source>
        <dbReference type="ARBA" id="ARBA00022989"/>
    </source>
</evidence>
<feature type="transmembrane region" description="Helical" evidence="6">
    <location>
        <begin position="75"/>
        <end position="99"/>
    </location>
</feature>
<feature type="transmembrane region" description="Helical" evidence="6">
    <location>
        <begin position="218"/>
        <end position="238"/>
    </location>
</feature>
<evidence type="ECO:0000313" key="9">
    <source>
        <dbReference type="Proteomes" id="UP000613840"/>
    </source>
</evidence>
<keyword evidence="5 6" id="KW-0472">Membrane</keyword>
<dbReference type="SUPFAM" id="SSF103473">
    <property type="entry name" value="MFS general substrate transporter"/>
    <property type="match status" value="1"/>
</dbReference>
<dbReference type="GO" id="GO:0005886">
    <property type="term" value="C:plasma membrane"/>
    <property type="evidence" value="ECO:0007669"/>
    <property type="project" value="UniProtKB-SubCell"/>
</dbReference>
<dbReference type="InterPro" id="IPR020846">
    <property type="entry name" value="MFS_dom"/>
</dbReference>
<dbReference type="Gene3D" id="1.20.1250.20">
    <property type="entry name" value="MFS general substrate transporter like domains"/>
    <property type="match status" value="1"/>
</dbReference>
<keyword evidence="9" id="KW-1185">Reference proteome</keyword>
<accession>A0A917W6I9</accession>
<dbReference type="InterPro" id="IPR036259">
    <property type="entry name" value="MFS_trans_sf"/>
</dbReference>
<feature type="transmembrane region" description="Helical" evidence="6">
    <location>
        <begin position="250"/>
        <end position="270"/>
    </location>
</feature>
<dbReference type="CDD" id="cd06173">
    <property type="entry name" value="MFS_MefA_like"/>
    <property type="match status" value="1"/>
</dbReference>
<dbReference type="PANTHER" id="PTHR23513:SF6">
    <property type="entry name" value="MAJOR FACILITATOR SUPERFAMILY ASSOCIATED DOMAIN-CONTAINING PROTEIN"/>
    <property type="match status" value="1"/>
</dbReference>
<keyword evidence="3 6" id="KW-0812">Transmembrane</keyword>
<dbReference type="InterPro" id="IPR011701">
    <property type="entry name" value="MFS"/>
</dbReference>
<feature type="transmembrane region" description="Helical" evidence="6">
    <location>
        <begin position="372"/>
        <end position="392"/>
    </location>
</feature>
<evidence type="ECO:0000259" key="7">
    <source>
        <dbReference type="PROSITE" id="PS50850"/>
    </source>
</evidence>
<feature type="transmembrane region" description="Helical" evidence="6">
    <location>
        <begin position="46"/>
        <end position="68"/>
    </location>
</feature>
<feature type="transmembrane region" description="Helical" evidence="6">
    <location>
        <begin position="21"/>
        <end position="40"/>
    </location>
</feature>
<evidence type="ECO:0000256" key="1">
    <source>
        <dbReference type="ARBA" id="ARBA00004651"/>
    </source>
</evidence>
<evidence type="ECO:0000256" key="2">
    <source>
        <dbReference type="ARBA" id="ARBA00022475"/>
    </source>
</evidence>
<dbReference type="EMBL" id="BMMZ01000010">
    <property type="protein sequence ID" value="GGL74955.1"/>
    <property type="molecule type" value="Genomic_DNA"/>
</dbReference>
<feature type="domain" description="Major facilitator superfamily (MFS) profile" evidence="7">
    <location>
        <begin position="1"/>
        <end position="394"/>
    </location>
</feature>
<dbReference type="PANTHER" id="PTHR23513">
    <property type="entry name" value="INTEGRAL MEMBRANE EFFLUX PROTEIN-RELATED"/>
    <property type="match status" value="1"/>
</dbReference>
<protein>
    <submittedName>
        <fullName evidence="8">MFS transporter</fullName>
    </submittedName>
</protein>
<keyword evidence="4 6" id="KW-1133">Transmembrane helix</keyword>
<reference evidence="8" key="1">
    <citation type="journal article" date="2014" name="Int. J. Syst. Evol. Microbiol.">
        <title>Complete genome sequence of Corynebacterium casei LMG S-19264T (=DSM 44701T), isolated from a smear-ripened cheese.</title>
        <authorList>
            <consortium name="US DOE Joint Genome Institute (JGI-PGF)"/>
            <person name="Walter F."/>
            <person name="Albersmeier A."/>
            <person name="Kalinowski J."/>
            <person name="Ruckert C."/>
        </authorList>
    </citation>
    <scope>NUCLEOTIDE SEQUENCE</scope>
    <source>
        <strain evidence="8">CGMCC 4.7306</strain>
    </source>
</reference>
<evidence type="ECO:0000313" key="8">
    <source>
        <dbReference type="EMBL" id="GGL74955.1"/>
    </source>
</evidence>
<name>A0A917W6I9_9ACTN</name>
<feature type="transmembrane region" description="Helical" evidence="6">
    <location>
        <begin position="345"/>
        <end position="366"/>
    </location>
</feature>
<feature type="transmembrane region" description="Helical" evidence="6">
    <location>
        <begin position="171"/>
        <end position="191"/>
    </location>
</feature>
<gene>
    <name evidence="8" type="ORF">GCM10011575_36460</name>
</gene>
<evidence type="ECO:0000256" key="5">
    <source>
        <dbReference type="ARBA" id="ARBA00023136"/>
    </source>
</evidence>
<dbReference type="AlphaFoldDB" id="A0A917W6I9"/>
<dbReference type="GO" id="GO:0022857">
    <property type="term" value="F:transmembrane transporter activity"/>
    <property type="evidence" value="ECO:0007669"/>
    <property type="project" value="InterPro"/>
</dbReference>
<keyword evidence="2" id="KW-1003">Cell membrane</keyword>
<dbReference type="Pfam" id="PF07690">
    <property type="entry name" value="MFS_1"/>
    <property type="match status" value="1"/>
</dbReference>
<sequence length="408" mass="42027">MRIPGVWRNRDFTILWSGRAVSELGSSISFVALPLLALTVGSARDAGFVLATSTIASSGVALFAGAVTDRINRRLGLLISTLIRAIAYASLVVAGLAGLLTLAQLYAVAAVAGLTSPFFTTAETAALRTVVRADQLPTAYSQNQVRSTVAELIGMPIGGVLYGIARSLPFGVNAVSFLVELLAIGAIRAPLPAPGRRKSRSIRRDIGSGLAFIWRHPFLRPAIIAIGIINFVSMWPVLLLTLHDHHVSPTMIGITSSILTVSTLVGALIAPGVTHRVPAGMVIIVCTWILVAAIAIMAIASSVFVIIGALLVGLAAVPAVAILLSSYETAVTPDAMVGRVSAASGFISTIAIPGGQAVGSAVYVAAGSHVAFGLYTLAAIIGAIVLTASAAVRKLRTITADEDQLTGA</sequence>
<comment type="caution">
    <text evidence="8">The sequence shown here is derived from an EMBL/GenBank/DDBJ whole genome shotgun (WGS) entry which is preliminary data.</text>
</comment>
<organism evidence="8 9">
    <name type="scientific">Microlunatus endophyticus</name>
    <dbReference type="NCBI Taxonomy" id="1716077"/>
    <lineage>
        <taxon>Bacteria</taxon>
        <taxon>Bacillati</taxon>
        <taxon>Actinomycetota</taxon>
        <taxon>Actinomycetes</taxon>
        <taxon>Propionibacteriales</taxon>
        <taxon>Propionibacteriaceae</taxon>
        <taxon>Microlunatus</taxon>
    </lineage>
</organism>
<proteinExistence type="predicted"/>
<reference evidence="8" key="2">
    <citation type="submission" date="2020-09" db="EMBL/GenBank/DDBJ databases">
        <authorList>
            <person name="Sun Q."/>
            <person name="Zhou Y."/>
        </authorList>
    </citation>
    <scope>NUCLEOTIDE SEQUENCE</scope>
    <source>
        <strain evidence="8">CGMCC 4.7306</strain>
    </source>
</reference>
<comment type="subcellular location">
    <subcellularLocation>
        <location evidence="1">Cell membrane</location>
        <topology evidence="1">Multi-pass membrane protein</topology>
    </subcellularLocation>
</comment>
<evidence type="ECO:0000256" key="3">
    <source>
        <dbReference type="ARBA" id="ARBA00022692"/>
    </source>
</evidence>
<evidence type="ECO:0000256" key="6">
    <source>
        <dbReference type="SAM" id="Phobius"/>
    </source>
</evidence>
<feature type="transmembrane region" description="Helical" evidence="6">
    <location>
        <begin position="303"/>
        <end position="324"/>
    </location>
</feature>